<dbReference type="Proteomes" id="UP001600894">
    <property type="component" value="Unassembled WGS sequence"/>
</dbReference>
<dbReference type="EMBL" id="BAABXL010000001">
    <property type="protein sequence ID" value="GAA6268009.1"/>
    <property type="molecule type" value="Genomic_DNA"/>
</dbReference>
<organism evidence="3 4">
    <name type="scientific">Enterocloster alcoholdehydrogenati</name>
    <dbReference type="NCBI Taxonomy" id="2547410"/>
    <lineage>
        <taxon>Bacteria</taxon>
        <taxon>Bacillati</taxon>
        <taxon>Bacillota</taxon>
        <taxon>Clostridia</taxon>
        <taxon>Lachnospirales</taxon>
        <taxon>Lachnospiraceae</taxon>
        <taxon>Enterocloster</taxon>
    </lineage>
</organism>
<evidence type="ECO:0000259" key="2">
    <source>
        <dbReference type="Pfam" id="PF08486"/>
    </source>
</evidence>
<gene>
    <name evidence="3" type="primary">spoIID</name>
    <name evidence="3" type="ORF">F130042H8_10690</name>
</gene>
<dbReference type="Pfam" id="PF08486">
    <property type="entry name" value="SpoIID"/>
    <property type="match status" value="1"/>
</dbReference>
<dbReference type="InterPro" id="IPR013486">
    <property type="entry name" value="SpoIID/LytB"/>
</dbReference>
<protein>
    <submittedName>
        <fullName evidence="3">Stage II sporulation protein D</fullName>
    </submittedName>
</protein>
<keyword evidence="1" id="KW-0472">Membrane</keyword>
<dbReference type="NCBIfam" id="TIGR02669">
    <property type="entry name" value="SpoIID_LytB"/>
    <property type="match status" value="1"/>
</dbReference>
<keyword evidence="1" id="KW-0812">Transmembrane</keyword>
<keyword evidence="1" id="KW-1133">Transmembrane helix</keyword>
<dbReference type="RefSeq" id="WP_176255594.1">
    <property type="nucleotide sequence ID" value="NZ_BAABXL010000001.1"/>
</dbReference>
<evidence type="ECO:0000313" key="4">
    <source>
        <dbReference type="Proteomes" id="UP001600894"/>
    </source>
</evidence>
<feature type="domain" description="Sporulation stage II protein D amidase enhancer LytB N-terminal" evidence="2">
    <location>
        <begin position="65"/>
        <end position="159"/>
    </location>
</feature>
<keyword evidence="4" id="KW-1185">Reference proteome</keyword>
<evidence type="ECO:0000256" key="1">
    <source>
        <dbReference type="SAM" id="Phobius"/>
    </source>
</evidence>
<evidence type="ECO:0000313" key="3">
    <source>
        <dbReference type="EMBL" id="GAA6268009.1"/>
    </source>
</evidence>
<comment type="caution">
    <text evidence="3">The sequence shown here is derived from an EMBL/GenBank/DDBJ whole genome shotgun (WGS) entry which is preliminary data.</text>
</comment>
<dbReference type="InterPro" id="IPR013693">
    <property type="entry name" value="SpoIID/LytB_N"/>
</dbReference>
<accession>A0ABQ0AVF2</accession>
<reference evidence="3 4" key="1">
    <citation type="submission" date="2024-04" db="EMBL/GenBank/DDBJ databases">
        <title>Defined microbial consortia suppress multidrug-resistant proinflammatory Enterobacteriaceae via ecological control.</title>
        <authorList>
            <person name="Furuichi M."/>
            <person name="Kawaguchi T."/>
            <person name="Pust M."/>
            <person name="Yasuma K."/>
            <person name="Plichta D."/>
            <person name="Hasegawa N."/>
            <person name="Ohya T."/>
            <person name="Bhattarai S."/>
            <person name="Sasajima S."/>
            <person name="Aoto Y."/>
            <person name="Tuganbaev T."/>
            <person name="Yaginuma M."/>
            <person name="Ueda M."/>
            <person name="Okahashi N."/>
            <person name="Amafuji K."/>
            <person name="Kiridooshi Y."/>
            <person name="Sugita K."/>
            <person name="Strazar M."/>
            <person name="Skelly A."/>
            <person name="Suda W."/>
            <person name="Hattori M."/>
            <person name="Nakamoto N."/>
            <person name="Caballero S."/>
            <person name="Norman J."/>
            <person name="Olle B."/>
            <person name="Tanoue T."/>
            <person name="Arita M."/>
            <person name="Bucci V."/>
            <person name="Atarashi K."/>
            <person name="Xavier R."/>
            <person name="Honda K."/>
        </authorList>
    </citation>
    <scope>NUCLEOTIDE SEQUENCE [LARGE SCALE GENOMIC DNA]</scope>
    <source>
        <strain evidence="4">f13</strain>
    </source>
</reference>
<feature type="transmembrane region" description="Helical" evidence="1">
    <location>
        <begin position="6"/>
        <end position="23"/>
    </location>
</feature>
<proteinExistence type="predicted"/>
<name>A0ABQ0AVF2_9FIRM</name>
<sequence length="328" mass="36201">MDKRILLAVSSGLLIPYIIPLFFRGTLFRQEDMGRTAPAPGYSVQTNKESQTAPRIRLDRGSGQKEWVELETYLPSVIACQIPPDYHKEALKAQAILARTYIRRQMETAGTSGEIAESALNLEVSGENRLKTLWGTDLFPSYYRRFEEAVQETEGITLIWDGQYIDPLFTSVTAGATRPGDGEHPYLISASCPEDPKVQDFTQEFTVTPEQAASLVSSIPSEDGSARSVPAEAFPDQVQIVSRDSAGYVTELQIGGYLFDGEEVRQAFGLPSACFFMEGSGNDMRITTKGRGHGWGMSQAEADAKGREGWTAEEILEYFYAGISFSSE</sequence>